<dbReference type="EMBL" id="JAHRIN010058983">
    <property type="protein sequence ID" value="MEQ2211548.1"/>
    <property type="molecule type" value="Genomic_DNA"/>
</dbReference>
<dbReference type="Proteomes" id="UP001434883">
    <property type="component" value="Unassembled WGS sequence"/>
</dbReference>
<evidence type="ECO:0000256" key="3">
    <source>
        <dbReference type="ARBA" id="ARBA00023159"/>
    </source>
</evidence>
<gene>
    <name evidence="7" type="primary">PNRC2</name>
    <name evidence="7" type="ORF">XENOCAPTIV_006148</name>
</gene>
<keyword evidence="5" id="KW-0539">Nucleus</keyword>
<proteinExistence type="predicted"/>
<organism evidence="7 8">
    <name type="scientific">Xenoophorus captivus</name>
    <dbReference type="NCBI Taxonomy" id="1517983"/>
    <lineage>
        <taxon>Eukaryota</taxon>
        <taxon>Metazoa</taxon>
        <taxon>Chordata</taxon>
        <taxon>Craniata</taxon>
        <taxon>Vertebrata</taxon>
        <taxon>Euteleostomi</taxon>
        <taxon>Actinopterygii</taxon>
        <taxon>Neopterygii</taxon>
        <taxon>Teleostei</taxon>
        <taxon>Neoteleostei</taxon>
        <taxon>Acanthomorphata</taxon>
        <taxon>Ovalentaria</taxon>
        <taxon>Atherinomorphae</taxon>
        <taxon>Cyprinodontiformes</taxon>
        <taxon>Goodeidae</taxon>
        <taxon>Xenoophorus</taxon>
    </lineage>
</organism>
<keyword evidence="4" id="KW-0804">Transcription</keyword>
<dbReference type="InterPro" id="IPR028322">
    <property type="entry name" value="PNRC-like_rgn"/>
</dbReference>
<comment type="subcellular location">
    <subcellularLocation>
        <location evidence="1">Nucleus</location>
    </subcellularLocation>
</comment>
<evidence type="ECO:0000313" key="7">
    <source>
        <dbReference type="EMBL" id="MEQ2211548.1"/>
    </source>
</evidence>
<comment type="caution">
    <text evidence="7">The sequence shown here is derived from an EMBL/GenBank/DDBJ whole genome shotgun (WGS) entry which is preliminary data.</text>
</comment>
<feature type="region of interest" description="Disordered" evidence="6">
    <location>
        <begin position="147"/>
        <end position="166"/>
    </location>
</feature>
<dbReference type="InterPro" id="IPR026780">
    <property type="entry name" value="PNRC1/2"/>
</dbReference>
<evidence type="ECO:0000256" key="4">
    <source>
        <dbReference type="ARBA" id="ARBA00023163"/>
    </source>
</evidence>
<keyword evidence="8" id="KW-1185">Reference proteome</keyword>
<keyword evidence="3" id="KW-0010">Activator</keyword>
<accession>A0ABV0RTM5</accession>
<protein>
    <submittedName>
        <fullName evidence="7">Proline-rich nuclear receptor coactivator 2</fullName>
    </submittedName>
</protein>
<reference evidence="7 8" key="1">
    <citation type="submission" date="2021-06" db="EMBL/GenBank/DDBJ databases">
        <authorList>
            <person name="Palmer J.M."/>
        </authorList>
    </citation>
    <scope>NUCLEOTIDE SEQUENCE [LARGE SCALE GENOMIC DNA]</scope>
    <source>
        <strain evidence="7 8">XC_2019</strain>
        <tissue evidence="7">Muscle</tissue>
    </source>
</reference>
<name>A0ABV0RTM5_9TELE</name>
<evidence type="ECO:0000256" key="6">
    <source>
        <dbReference type="SAM" id="MobiDB-lite"/>
    </source>
</evidence>
<keyword evidence="2" id="KW-0805">Transcription regulation</keyword>
<keyword evidence="7" id="KW-0675">Receptor</keyword>
<dbReference type="Pfam" id="PF15365">
    <property type="entry name" value="PNRC"/>
    <property type="match status" value="1"/>
</dbReference>
<evidence type="ECO:0000256" key="5">
    <source>
        <dbReference type="ARBA" id="ARBA00023242"/>
    </source>
</evidence>
<evidence type="ECO:0000313" key="8">
    <source>
        <dbReference type="Proteomes" id="UP001434883"/>
    </source>
</evidence>
<dbReference type="PANTHER" id="PTHR15405">
    <property type="entry name" value="PROLINE-RICH NUCLEAR RECEPTOR COACTIVATOR"/>
    <property type="match status" value="1"/>
</dbReference>
<evidence type="ECO:0000256" key="2">
    <source>
        <dbReference type="ARBA" id="ARBA00023015"/>
    </source>
</evidence>
<evidence type="ECO:0000256" key="1">
    <source>
        <dbReference type="ARBA" id="ARBA00004123"/>
    </source>
</evidence>
<sequence length="261" mass="29224">MSASLHNERVFEPLVCAFLSFLTHLTTFPCLFYRPSTSWSIVRQGELMFSLASRQNNDHWHMKTSDLAGHTSAARSRQRTTSRTWGSIGGERLKQDFIVFRLTKRIMGGGERYNIPISHPERPKKIHQFGKAKQRSRDQSGAVVATVGGTGGLHHHSHRRSDKATTYHRSPEARQAASVEKNASVRFATTYDQNWEGAVSHLNTLLATQGSPSYAGPKFSEPPSPSVLPKPPSHWVSFPMGSCDHREMMAFQLKSLLKVQA</sequence>